<sequence>MSNVIPVNTHDLYNTISHEHLDGLVSKAIGEFPAAGLNLLECADGRWFVEVDYGSAFDHLAGVSRPTITPYTEPVFFQSEAEALRFAYTCIKQVYPELENKDLSEYYSDEIDV</sequence>
<dbReference type="RefSeq" id="WP_203788641.1">
    <property type="nucleotide sequence ID" value="NZ_AP024354.1"/>
</dbReference>
<dbReference type="EMBL" id="BPMS01000028">
    <property type="protein sequence ID" value="GIZ90562.1"/>
    <property type="molecule type" value="Genomic_DNA"/>
</dbReference>
<protein>
    <submittedName>
        <fullName evidence="1">Uncharacterized protein</fullName>
    </submittedName>
</protein>
<dbReference type="EMBL" id="BPMT01000026">
    <property type="protein sequence ID" value="GIZ94933.1"/>
    <property type="molecule type" value="Genomic_DNA"/>
</dbReference>
<name>A0AA37CIK0_AQUAC</name>
<evidence type="ECO:0000313" key="3">
    <source>
        <dbReference type="Proteomes" id="UP000887212"/>
    </source>
</evidence>
<evidence type="ECO:0000313" key="2">
    <source>
        <dbReference type="EMBL" id="GIZ94933.1"/>
    </source>
</evidence>
<evidence type="ECO:0000313" key="1">
    <source>
        <dbReference type="EMBL" id="GIZ90562.1"/>
    </source>
</evidence>
<gene>
    <name evidence="1" type="ORF">KAM435_38890</name>
    <name evidence="2" type="ORF">KAM436_39010</name>
</gene>
<proteinExistence type="predicted"/>
<dbReference type="Proteomes" id="UP000887212">
    <property type="component" value="Unassembled WGS sequence"/>
</dbReference>
<comment type="caution">
    <text evidence="1">The sequence shown here is derived from an EMBL/GenBank/DDBJ whole genome shotgun (WGS) entry which is preliminary data.</text>
</comment>
<dbReference type="AlphaFoldDB" id="A0AA37CIK0"/>
<dbReference type="Proteomes" id="UP000887228">
    <property type="component" value="Unassembled WGS sequence"/>
</dbReference>
<evidence type="ECO:0000313" key="4">
    <source>
        <dbReference type="Proteomes" id="UP000887228"/>
    </source>
</evidence>
<accession>A0AA37CIK0</accession>
<reference evidence="1 4" key="1">
    <citation type="submission" date="2021-07" db="EMBL/GenBank/DDBJ databases">
        <title>Whole genome sequencing of carbapenem-resistant Pseudomonas spp. isolated in Japan.</title>
        <authorList>
            <person name="Suzuki M."/>
            <person name="Maehana S."/>
            <person name="Kitasato H."/>
        </authorList>
    </citation>
    <scope>NUCLEOTIDE SEQUENCE</scope>
    <source>
        <strain evidence="1">KAM435</strain>
        <strain evidence="2 4">KAM436</strain>
    </source>
</reference>
<organism evidence="1 3">
    <name type="scientific">Aquipseudomonas alcaligenes</name>
    <name type="common">Pseudomonas alcaligenes</name>
    <dbReference type="NCBI Taxonomy" id="43263"/>
    <lineage>
        <taxon>Bacteria</taxon>
        <taxon>Pseudomonadati</taxon>
        <taxon>Pseudomonadota</taxon>
        <taxon>Gammaproteobacteria</taxon>
        <taxon>Pseudomonadales</taxon>
        <taxon>Pseudomonadaceae</taxon>
        <taxon>Aquipseudomonas</taxon>
    </lineage>
</organism>